<evidence type="ECO:0000256" key="1">
    <source>
        <dbReference type="SAM" id="MobiDB-lite"/>
    </source>
</evidence>
<name>A0A0D2P6Y0_HYPSF</name>
<sequence length="450" mass="50490">MLPLPLYLRSSTFLVPCLRWPKEFPSTRRPGLRGLTRTPNDNQDIYVCESLQTSASQHSADEPNSDASEQRDGRNYEQTQIDSPRRGSEEYVPQPEEGNSDGSDLELSSSQESEALQVGRRVLGVDEGGNEDEDKGLAGELVLQRCDKAGEMAALAIGQHRLARPAGKTHLIWRGPAIEEGDALQFFLRRGDYAHSCNAPRVARQSPHTVYKAILRGDHNARSRQLNERTQRIEATSTGAYGVGGIDPATKTVVDKERAGPCFLPSRGQRKRHSEQMRRGYRNSALLRRCGATRTWRAAGYVVRWVERKRAYKSSALDIVLGGGRGAQKRRRDTHVQAVGRRGSALALQDQREDGMSRAIQRAQGPVMDVSVMEGNNGQRTDRKRRLITRNGHMPYMNERKRGALILTEETDLAADERTGNCDQCASRPWKAEWIGQRERRIWQGEIVNV</sequence>
<proteinExistence type="predicted"/>
<gene>
    <name evidence="2" type="ORF">HYPSUDRAFT_76502</name>
</gene>
<evidence type="ECO:0000313" key="3">
    <source>
        <dbReference type="Proteomes" id="UP000054270"/>
    </source>
</evidence>
<evidence type="ECO:0000313" key="2">
    <source>
        <dbReference type="EMBL" id="KJA24456.1"/>
    </source>
</evidence>
<dbReference type="Proteomes" id="UP000054270">
    <property type="component" value="Unassembled WGS sequence"/>
</dbReference>
<feature type="region of interest" description="Disordered" evidence="1">
    <location>
        <begin position="53"/>
        <end position="117"/>
    </location>
</feature>
<accession>A0A0D2P6Y0</accession>
<dbReference type="AlphaFoldDB" id="A0A0D2P6Y0"/>
<keyword evidence="3" id="KW-1185">Reference proteome</keyword>
<organism evidence="2 3">
    <name type="scientific">Hypholoma sublateritium (strain FD-334 SS-4)</name>
    <dbReference type="NCBI Taxonomy" id="945553"/>
    <lineage>
        <taxon>Eukaryota</taxon>
        <taxon>Fungi</taxon>
        <taxon>Dikarya</taxon>
        <taxon>Basidiomycota</taxon>
        <taxon>Agaricomycotina</taxon>
        <taxon>Agaricomycetes</taxon>
        <taxon>Agaricomycetidae</taxon>
        <taxon>Agaricales</taxon>
        <taxon>Agaricineae</taxon>
        <taxon>Strophariaceae</taxon>
        <taxon>Hypholoma</taxon>
    </lineage>
</organism>
<dbReference type="EMBL" id="KN817537">
    <property type="protein sequence ID" value="KJA24456.1"/>
    <property type="molecule type" value="Genomic_DNA"/>
</dbReference>
<protein>
    <submittedName>
        <fullName evidence="2">Uncharacterized protein</fullName>
    </submittedName>
</protein>
<feature type="compositionally biased region" description="Low complexity" evidence="1">
    <location>
        <begin position="100"/>
        <end position="117"/>
    </location>
</feature>
<reference evidence="3" key="1">
    <citation type="submission" date="2014-04" db="EMBL/GenBank/DDBJ databases">
        <title>Evolutionary Origins and Diversification of the Mycorrhizal Mutualists.</title>
        <authorList>
            <consortium name="DOE Joint Genome Institute"/>
            <consortium name="Mycorrhizal Genomics Consortium"/>
            <person name="Kohler A."/>
            <person name="Kuo A."/>
            <person name="Nagy L.G."/>
            <person name="Floudas D."/>
            <person name="Copeland A."/>
            <person name="Barry K.W."/>
            <person name="Cichocki N."/>
            <person name="Veneault-Fourrey C."/>
            <person name="LaButti K."/>
            <person name="Lindquist E.A."/>
            <person name="Lipzen A."/>
            <person name="Lundell T."/>
            <person name="Morin E."/>
            <person name="Murat C."/>
            <person name="Riley R."/>
            <person name="Ohm R."/>
            <person name="Sun H."/>
            <person name="Tunlid A."/>
            <person name="Henrissat B."/>
            <person name="Grigoriev I.V."/>
            <person name="Hibbett D.S."/>
            <person name="Martin F."/>
        </authorList>
    </citation>
    <scope>NUCLEOTIDE SEQUENCE [LARGE SCALE GENOMIC DNA]</scope>
    <source>
        <strain evidence="3">FD-334 SS-4</strain>
    </source>
</reference>